<keyword evidence="2" id="KW-1185">Reference proteome</keyword>
<proteinExistence type="predicted"/>
<protein>
    <submittedName>
        <fullName evidence="1">Uncharacterized protein</fullName>
    </submittedName>
</protein>
<reference evidence="1 2" key="1">
    <citation type="submission" date="2019-02" db="EMBL/GenBank/DDBJ databases">
        <title>Deep-cultivation of Planctomycetes and their phenomic and genomic characterization uncovers novel biology.</title>
        <authorList>
            <person name="Wiegand S."/>
            <person name="Jogler M."/>
            <person name="Boedeker C."/>
            <person name="Pinto D."/>
            <person name="Vollmers J."/>
            <person name="Rivas-Marin E."/>
            <person name="Kohn T."/>
            <person name="Peeters S.H."/>
            <person name="Heuer A."/>
            <person name="Rast P."/>
            <person name="Oberbeckmann S."/>
            <person name="Bunk B."/>
            <person name="Jeske O."/>
            <person name="Meyerdierks A."/>
            <person name="Storesund J.E."/>
            <person name="Kallscheuer N."/>
            <person name="Luecker S."/>
            <person name="Lage O.M."/>
            <person name="Pohl T."/>
            <person name="Merkel B.J."/>
            <person name="Hornburger P."/>
            <person name="Mueller R.-W."/>
            <person name="Bruemmer F."/>
            <person name="Labrenz M."/>
            <person name="Spormann A.M."/>
            <person name="Op Den Camp H."/>
            <person name="Overmann J."/>
            <person name="Amann R."/>
            <person name="Jetten M.S.M."/>
            <person name="Mascher T."/>
            <person name="Medema M.H."/>
            <person name="Devos D.P."/>
            <person name="Kaster A.-K."/>
            <person name="Ovreas L."/>
            <person name="Rohde M."/>
            <person name="Galperin M.Y."/>
            <person name="Jogler C."/>
        </authorList>
    </citation>
    <scope>NUCLEOTIDE SEQUENCE [LARGE SCALE GENOMIC DNA]</scope>
    <source>
        <strain evidence="1 2">Poly41</strain>
    </source>
</reference>
<dbReference type="EMBL" id="SJPV01000014">
    <property type="protein sequence ID" value="TWU32045.1"/>
    <property type="molecule type" value="Genomic_DNA"/>
</dbReference>
<accession>A0A5C6D7L7</accession>
<dbReference type="OrthoDB" id="9842969at2"/>
<evidence type="ECO:0000313" key="1">
    <source>
        <dbReference type="EMBL" id="TWU32045.1"/>
    </source>
</evidence>
<organism evidence="1 2">
    <name type="scientific">Novipirellula artificiosorum</name>
    <dbReference type="NCBI Taxonomy" id="2528016"/>
    <lineage>
        <taxon>Bacteria</taxon>
        <taxon>Pseudomonadati</taxon>
        <taxon>Planctomycetota</taxon>
        <taxon>Planctomycetia</taxon>
        <taxon>Pirellulales</taxon>
        <taxon>Pirellulaceae</taxon>
        <taxon>Novipirellula</taxon>
    </lineage>
</organism>
<dbReference type="Proteomes" id="UP000319143">
    <property type="component" value="Unassembled WGS sequence"/>
</dbReference>
<name>A0A5C6D7L7_9BACT</name>
<evidence type="ECO:0000313" key="2">
    <source>
        <dbReference type="Proteomes" id="UP000319143"/>
    </source>
</evidence>
<dbReference type="AlphaFoldDB" id="A0A5C6D7L7"/>
<comment type="caution">
    <text evidence="1">The sequence shown here is derived from an EMBL/GenBank/DDBJ whole genome shotgun (WGS) entry which is preliminary data.</text>
</comment>
<dbReference type="RefSeq" id="WP_146530675.1">
    <property type="nucleotide sequence ID" value="NZ_SJPV01000014.1"/>
</dbReference>
<gene>
    <name evidence="1" type="ORF">Poly41_59330</name>
</gene>
<sequence>MTATDTAARTALVEALEQSFLADRSGESMPACFKEIHYFIDLLEQLQCESIDKLPESAAIRASVTLHTWNNLLNNAVMSLDCLEAMVSTNRHDAAIKLLPTVIRSLRALGIH</sequence>